<gene>
    <name evidence="6" type="ORF">JKKLCJKK_00342</name>
</gene>
<evidence type="ECO:0000256" key="1">
    <source>
        <dbReference type="ARBA" id="ARBA00008857"/>
    </source>
</evidence>
<keyword evidence="2" id="KW-0229">DNA integration</keyword>
<evidence type="ECO:0000313" key="7">
    <source>
        <dbReference type="Proteomes" id="UP000405524"/>
    </source>
</evidence>
<dbReference type="SUPFAM" id="SSF56349">
    <property type="entry name" value="DNA breaking-rejoining enzymes"/>
    <property type="match status" value="1"/>
</dbReference>
<evidence type="ECO:0000256" key="2">
    <source>
        <dbReference type="ARBA" id="ARBA00022908"/>
    </source>
</evidence>
<dbReference type="GO" id="GO:0006310">
    <property type="term" value="P:DNA recombination"/>
    <property type="evidence" value="ECO:0007669"/>
    <property type="project" value="UniProtKB-KW"/>
</dbReference>
<keyword evidence="3" id="KW-0238">DNA-binding</keyword>
<accession>A0A5K1ISD6</accession>
<dbReference type="Proteomes" id="UP000405524">
    <property type="component" value="Unassembled WGS sequence"/>
</dbReference>
<name>A0A5K1ISD6_9ACTN</name>
<dbReference type="InterPro" id="IPR013762">
    <property type="entry name" value="Integrase-like_cat_sf"/>
</dbReference>
<dbReference type="InterPro" id="IPR010998">
    <property type="entry name" value="Integrase_recombinase_N"/>
</dbReference>
<dbReference type="InterPro" id="IPR050808">
    <property type="entry name" value="Phage_Integrase"/>
</dbReference>
<dbReference type="RefSeq" id="WP_152063079.1">
    <property type="nucleotide sequence ID" value="NZ_CABWIC010000007.1"/>
</dbReference>
<evidence type="ECO:0000256" key="3">
    <source>
        <dbReference type="ARBA" id="ARBA00023125"/>
    </source>
</evidence>
<dbReference type="Gene3D" id="1.10.150.130">
    <property type="match status" value="1"/>
</dbReference>
<dbReference type="PANTHER" id="PTHR30629:SF2">
    <property type="entry name" value="PROPHAGE INTEGRASE INTS-RELATED"/>
    <property type="match status" value="1"/>
</dbReference>
<dbReference type="Pfam" id="PF00589">
    <property type="entry name" value="Phage_integrase"/>
    <property type="match status" value="1"/>
</dbReference>
<dbReference type="GeneID" id="77465333"/>
<dbReference type="Gene3D" id="1.10.443.10">
    <property type="entry name" value="Intergrase catalytic core"/>
    <property type="match status" value="1"/>
</dbReference>
<dbReference type="AlphaFoldDB" id="A0A5K1ISD6"/>
<evidence type="ECO:0000313" key="6">
    <source>
        <dbReference type="EMBL" id="VWL91513.1"/>
    </source>
</evidence>
<comment type="similarity">
    <text evidence="1">Belongs to the 'phage' integrase family.</text>
</comment>
<reference evidence="6 7" key="1">
    <citation type="submission" date="2019-10" db="EMBL/GenBank/DDBJ databases">
        <authorList>
            <person name="Wolf R A."/>
        </authorList>
    </citation>
    <scope>NUCLEOTIDE SEQUENCE [LARGE SCALE GENOMIC DNA]</scope>
    <source>
        <strain evidence="6">Collinsella_intestinalis_DSM_13632</strain>
    </source>
</reference>
<dbReference type="PROSITE" id="PS51898">
    <property type="entry name" value="TYR_RECOMBINASE"/>
    <property type="match status" value="1"/>
</dbReference>
<evidence type="ECO:0000259" key="5">
    <source>
        <dbReference type="PROSITE" id="PS51898"/>
    </source>
</evidence>
<dbReference type="InterPro" id="IPR002104">
    <property type="entry name" value="Integrase_catalytic"/>
</dbReference>
<organism evidence="6 7">
    <name type="scientific">Collinsella intestinalis</name>
    <dbReference type="NCBI Taxonomy" id="147207"/>
    <lineage>
        <taxon>Bacteria</taxon>
        <taxon>Bacillati</taxon>
        <taxon>Actinomycetota</taxon>
        <taxon>Coriobacteriia</taxon>
        <taxon>Coriobacteriales</taxon>
        <taxon>Coriobacteriaceae</taxon>
        <taxon>Collinsella</taxon>
    </lineage>
</organism>
<dbReference type="EMBL" id="CABWIC010000007">
    <property type="protein sequence ID" value="VWL91513.1"/>
    <property type="molecule type" value="Genomic_DNA"/>
</dbReference>
<feature type="domain" description="Tyr recombinase" evidence="5">
    <location>
        <begin position="178"/>
        <end position="382"/>
    </location>
</feature>
<dbReference type="PANTHER" id="PTHR30629">
    <property type="entry name" value="PROPHAGE INTEGRASE"/>
    <property type="match status" value="1"/>
</dbReference>
<keyword evidence="4" id="KW-0233">DNA recombination</keyword>
<proteinExistence type="inferred from homology"/>
<dbReference type="InterPro" id="IPR011010">
    <property type="entry name" value="DNA_brk_join_enz"/>
</dbReference>
<evidence type="ECO:0000256" key="4">
    <source>
        <dbReference type="ARBA" id="ARBA00023172"/>
    </source>
</evidence>
<dbReference type="OrthoDB" id="1822491at2"/>
<dbReference type="GO" id="GO:0003677">
    <property type="term" value="F:DNA binding"/>
    <property type="evidence" value="ECO:0007669"/>
    <property type="project" value="UniProtKB-KW"/>
</dbReference>
<sequence length="400" mass="45781">MPRKTRASWGSNKPARRKGYRTLRYWADLHDGRGYMRHTMTVEGSKRDGDRKLAELRLLHGEDKPVPTIAQAWDSLLLPEYNAMHQSYLENPRPSKRGSRESVKTSTYDQVMSTWRVHVGPRWGDVYADAVKYSDIQEWLDGMTEQVGKRALTQLSLILDKCMINEFIDKNVASYKYRMPTKAKKHDDGGVWSLEEIHSEILPAVKGSPCEAAIILSAIAGCRTGEAVAPMLSEVYKMEANGMTFACADIPRQVDNEGRISSENDLKNEWSPRSVVVPPPWSIRLLEIRDELEANGLQWLSDKGTCEPMSQRTIRRDFNKCLKKAKVEPRQFRALRRSWRTWISSKGINDKILEKMMGHSDGTTTGRYYLKADVKIIVEEMARACDWGELATRLDDVRDK</sequence>
<protein>
    <submittedName>
        <fullName evidence="6">Phage integrase family protein</fullName>
    </submittedName>
</protein>
<dbReference type="GO" id="GO:0015074">
    <property type="term" value="P:DNA integration"/>
    <property type="evidence" value="ECO:0007669"/>
    <property type="project" value="UniProtKB-KW"/>
</dbReference>